<dbReference type="AlphaFoldDB" id="A0A350H8P1"/>
<comment type="caution">
    <text evidence="1">The sequence shown here is derived from an EMBL/GenBank/DDBJ whole genome shotgun (WGS) entry which is preliminary data.</text>
</comment>
<accession>A0A350H8P1</accession>
<organism evidence="1 2">
    <name type="scientific">candidate division WOR-3 bacterium</name>
    <dbReference type="NCBI Taxonomy" id="2052148"/>
    <lineage>
        <taxon>Bacteria</taxon>
        <taxon>Bacteria division WOR-3</taxon>
    </lineage>
</organism>
<sequence length="86" mass="9823">MIIKKHLKVKEIFSINDFMTEYNAYKRTALALSHAFLQTAIFGLSYKSRKAKWLLFTVHYTHPGIGVPMVTISSEILTDNIAGIYD</sequence>
<evidence type="ECO:0000313" key="2">
    <source>
        <dbReference type="Proteomes" id="UP000264062"/>
    </source>
</evidence>
<dbReference type="EMBL" id="DMZY01000057">
    <property type="protein sequence ID" value="HAV91907.1"/>
    <property type="molecule type" value="Genomic_DNA"/>
</dbReference>
<dbReference type="Proteomes" id="UP000264062">
    <property type="component" value="Unassembled WGS sequence"/>
</dbReference>
<evidence type="ECO:0000313" key="1">
    <source>
        <dbReference type="EMBL" id="HAV91907.1"/>
    </source>
</evidence>
<name>A0A350H8P1_UNCW3</name>
<protein>
    <submittedName>
        <fullName evidence="1">Uncharacterized protein</fullName>
    </submittedName>
</protein>
<proteinExistence type="predicted"/>
<gene>
    <name evidence="1" type="ORF">DCW38_01835</name>
</gene>
<reference evidence="1 2" key="1">
    <citation type="journal article" date="2018" name="Nat. Biotechnol.">
        <title>A standardized bacterial taxonomy based on genome phylogeny substantially revises the tree of life.</title>
        <authorList>
            <person name="Parks D.H."/>
            <person name="Chuvochina M."/>
            <person name="Waite D.W."/>
            <person name="Rinke C."/>
            <person name="Skarshewski A."/>
            <person name="Chaumeil P.A."/>
            <person name="Hugenholtz P."/>
        </authorList>
    </citation>
    <scope>NUCLEOTIDE SEQUENCE [LARGE SCALE GENOMIC DNA]</scope>
    <source>
        <strain evidence="1">UBA9956</strain>
    </source>
</reference>